<sequence length="564" mass="63239">MVISSYLAISCHFASTLPSGLAQVAYAQPHPTPESAHMASSSSWALAGPNFGHLSNQEAEYPSPTQSVIVKDSDGRLRFTRFTRRDSTLPTEILTLIFIHCLPEDDFVIPRTTTAPLLLCVICRGWREITLSTPKLWSSLALRPMHMLNRELYGGAGFNQMRLSRGRSALSFDCPEISDTEGAGFYQGWLSRARAAPLSLCADYLEFFDLGPRASLIKSLIALSQQWQNVMFSFPDEGLFSSLPANGKYPLLEKMSLSFLWDFLHRSTPISFCDAPKLREVILSPYDRHIQFPWHQLTSFRTDNIREYSHSVHSFLEILGRASNLVDASFDIVKFDPFSLPQAAVLLPYLQSLKLKTQNPDSLMTLLSCLKAPSLKNLILMSSYRGLTDISPFLSFVSRSSFQLHTLKLSCVFGTTDLLIQCLKAVPSVVHLELRPSGLDIDMMLAQFTGHPDFLPKLESFHLFALYPSSYGATPTIATDVLNMLCRRWAAVDVTRLQSFRLAYDVPRSSCDGKIPGLGDTLSSHSKFRQLQEEGMVFVHWTARLYRLLNVSYVLATVSSWNGH</sequence>
<dbReference type="Gene3D" id="3.80.10.10">
    <property type="entry name" value="Ribonuclease Inhibitor"/>
    <property type="match status" value="1"/>
</dbReference>
<reference evidence="1" key="1">
    <citation type="submission" date="2020-05" db="EMBL/GenBank/DDBJ databases">
        <title>Mycena genomes resolve the evolution of fungal bioluminescence.</title>
        <authorList>
            <person name="Tsai I.J."/>
        </authorList>
    </citation>
    <scope>NUCLEOTIDE SEQUENCE</scope>
    <source>
        <strain evidence="1">CCC161011</strain>
    </source>
</reference>
<evidence type="ECO:0008006" key="3">
    <source>
        <dbReference type="Google" id="ProtNLM"/>
    </source>
</evidence>
<dbReference type="AlphaFoldDB" id="A0A8H6XC91"/>
<proteinExistence type="predicted"/>
<dbReference type="SUPFAM" id="SSF52047">
    <property type="entry name" value="RNI-like"/>
    <property type="match status" value="1"/>
</dbReference>
<protein>
    <recommendedName>
        <fullName evidence="3">F-box domain-containing protein</fullName>
    </recommendedName>
</protein>
<dbReference type="EMBL" id="JACAZI010000021">
    <property type="protein sequence ID" value="KAF7337876.1"/>
    <property type="molecule type" value="Genomic_DNA"/>
</dbReference>
<accession>A0A8H6XC91</accession>
<evidence type="ECO:0000313" key="1">
    <source>
        <dbReference type="EMBL" id="KAF7337876.1"/>
    </source>
</evidence>
<evidence type="ECO:0000313" key="2">
    <source>
        <dbReference type="Proteomes" id="UP000620124"/>
    </source>
</evidence>
<keyword evidence="2" id="KW-1185">Reference proteome</keyword>
<organism evidence="1 2">
    <name type="scientific">Mycena venus</name>
    <dbReference type="NCBI Taxonomy" id="2733690"/>
    <lineage>
        <taxon>Eukaryota</taxon>
        <taxon>Fungi</taxon>
        <taxon>Dikarya</taxon>
        <taxon>Basidiomycota</taxon>
        <taxon>Agaricomycotina</taxon>
        <taxon>Agaricomycetes</taxon>
        <taxon>Agaricomycetidae</taxon>
        <taxon>Agaricales</taxon>
        <taxon>Marasmiineae</taxon>
        <taxon>Mycenaceae</taxon>
        <taxon>Mycena</taxon>
    </lineage>
</organism>
<comment type="caution">
    <text evidence="1">The sequence shown here is derived from an EMBL/GenBank/DDBJ whole genome shotgun (WGS) entry which is preliminary data.</text>
</comment>
<dbReference type="InterPro" id="IPR032675">
    <property type="entry name" value="LRR_dom_sf"/>
</dbReference>
<dbReference type="OrthoDB" id="3249706at2759"/>
<gene>
    <name evidence="1" type="ORF">MVEN_02010600</name>
</gene>
<dbReference type="Proteomes" id="UP000620124">
    <property type="component" value="Unassembled WGS sequence"/>
</dbReference>
<name>A0A8H6XC91_9AGAR</name>